<dbReference type="Pfam" id="PF15943">
    <property type="entry name" value="YdaS_toxin"/>
    <property type="match status" value="1"/>
</dbReference>
<evidence type="ECO:0000256" key="1">
    <source>
        <dbReference type="SAM" id="MobiDB-lite"/>
    </source>
</evidence>
<dbReference type="Gene3D" id="1.10.260.40">
    <property type="entry name" value="lambda repressor-like DNA-binding domains"/>
    <property type="match status" value="1"/>
</dbReference>
<keyword evidence="4" id="KW-1185">Reference proteome</keyword>
<dbReference type="InterPro" id="IPR031856">
    <property type="entry name" value="YdaS_toxin-like"/>
</dbReference>
<dbReference type="SUPFAM" id="SSF47413">
    <property type="entry name" value="lambda repressor-like DNA-binding domains"/>
    <property type="match status" value="1"/>
</dbReference>
<dbReference type="CDD" id="cd00093">
    <property type="entry name" value="HTH_XRE"/>
    <property type="match status" value="1"/>
</dbReference>
<name>A0ABS8U9L4_9GAMM</name>
<reference evidence="3" key="1">
    <citation type="submission" date="2021-12" db="EMBL/GenBank/DDBJ databases">
        <authorList>
            <person name="Ulrich A."/>
        </authorList>
    </citation>
    <scope>NUCLEOTIDE SEQUENCE</scope>
    <source>
        <strain evidence="3">A1P009</strain>
    </source>
</reference>
<evidence type="ECO:0000313" key="3">
    <source>
        <dbReference type="EMBL" id="MCD9096162.1"/>
    </source>
</evidence>
<feature type="region of interest" description="Disordered" evidence="1">
    <location>
        <begin position="62"/>
        <end position="81"/>
    </location>
</feature>
<dbReference type="InterPro" id="IPR010982">
    <property type="entry name" value="Lambda_DNA-bd_dom_sf"/>
</dbReference>
<organism evidence="3 4">
    <name type="scientific">Luteimonas fraxinea</name>
    <dbReference type="NCBI Taxonomy" id="2901869"/>
    <lineage>
        <taxon>Bacteria</taxon>
        <taxon>Pseudomonadati</taxon>
        <taxon>Pseudomonadota</taxon>
        <taxon>Gammaproteobacteria</taxon>
        <taxon>Lysobacterales</taxon>
        <taxon>Lysobacteraceae</taxon>
        <taxon>Luteimonas</taxon>
    </lineage>
</organism>
<sequence length="81" mass="8436">MDLITYRSQQGVSQAAFAAQLTKAGSPATQGLISQWEKGDVKVPAERIAKIVEVTGGLVTGSDLRPDVFGPPPAADQQKAA</sequence>
<dbReference type="Proteomes" id="UP001430360">
    <property type="component" value="Unassembled WGS sequence"/>
</dbReference>
<proteinExistence type="predicted"/>
<reference evidence="3" key="2">
    <citation type="journal article" date="2022" name="Syst. Appl. Microbiol.">
        <title>Physiological and genomic characterisation of Luteimonas fraxinea sp. nov., a bacterial species associated with trees tolerant to ash dieback.</title>
        <authorList>
            <person name="Ulrich K."/>
            <person name="Becker R."/>
            <person name="Behrendt U."/>
            <person name="Kube M."/>
            <person name="Schneck V."/>
            <person name="Ulrich A."/>
        </authorList>
    </citation>
    <scope>NUCLEOTIDE SEQUENCE</scope>
    <source>
        <strain evidence="3">A1P009</strain>
    </source>
</reference>
<dbReference type="InterPro" id="IPR001387">
    <property type="entry name" value="Cro/C1-type_HTH"/>
</dbReference>
<evidence type="ECO:0000259" key="2">
    <source>
        <dbReference type="PROSITE" id="PS50943"/>
    </source>
</evidence>
<dbReference type="EMBL" id="JAJQKU010000001">
    <property type="protein sequence ID" value="MCD9096162.1"/>
    <property type="molecule type" value="Genomic_DNA"/>
</dbReference>
<feature type="domain" description="HTH cro/C1-type" evidence="2">
    <location>
        <begin position="3"/>
        <end position="62"/>
    </location>
</feature>
<protein>
    <submittedName>
        <fullName evidence="3">Helix-turn-helix domain-containing protein</fullName>
    </submittedName>
</protein>
<comment type="caution">
    <text evidence="3">The sequence shown here is derived from an EMBL/GenBank/DDBJ whole genome shotgun (WGS) entry which is preliminary data.</text>
</comment>
<accession>A0ABS8U9L4</accession>
<evidence type="ECO:0000313" key="4">
    <source>
        <dbReference type="Proteomes" id="UP001430360"/>
    </source>
</evidence>
<gene>
    <name evidence="3" type="ORF">LTT95_04335</name>
</gene>
<dbReference type="RefSeq" id="WP_232134635.1">
    <property type="nucleotide sequence ID" value="NZ_JAJQKU010000001.1"/>
</dbReference>
<dbReference type="PROSITE" id="PS50943">
    <property type="entry name" value="HTH_CROC1"/>
    <property type="match status" value="1"/>
</dbReference>